<accession>A0A1R1L672</accession>
<evidence type="ECO:0000313" key="2">
    <source>
        <dbReference type="EMBL" id="OMH23030.1"/>
    </source>
</evidence>
<evidence type="ECO:0000313" key="3">
    <source>
        <dbReference type="Proteomes" id="UP000187085"/>
    </source>
</evidence>
<organism evidence="2 3">
    <name type="scientific">Tersicoccus phoenicis</name>
    <dbReference type="NCBI Taxonomy" id="554083"/>
    <lineage>
        <taxon>Bacteria</taxon>
        <taxon>Bacillati</taxon>
        <taxon>Actinomycetota</taxon>
        <taxon>Actinomycetes</taxon>
        <taxon>Micrococcales</taxon>
        <taxon>Micrococcaceae</taxon>
        <taxon>Tersicoccus</taxon>
    </lineage>
</organism>
<dbReference type="InterPro" id="IPR041657">
    <property type="entry name" value="HTH_17"/>
</dbReference>
<proteinExistence type="predicted"/>
<name>A0A1R1L672_9MICC</name>
<dbReference type="AlphaFoldDB" id="A0A1R1L672"/>
<keyword evidence="2" id="KW-0238">DNA-binding</keyword>
<dbReference type="GO" id="GO:0003677">
    <property type="term" value="F:DNA binding"/>
    <property type="evidence" value="ECO:0007669"/>
    <property type="project" value="UniProtKB-KW"/>
</dbReference>
<keyword evidence="3" id="KW-1185">Reference proteome</keyword>
<protein>
    <submittedName>
        <fullName evidence="2">DNA-binding protein</fullName>
    </submittedName>
</protein>
<evidence type="ECO:0000259" key="1">
    <source>
        <dbReference type="Pfam" id="PF12728"/>
    </source>
</evidence>
<sequence>MVYSPPPQGDHTHYLNLTDAVELGYGAYQTLRGWIKQGKLPAVKIGGRVKVLRSDLDALAVPTQPSHTFETVEAAVARIAATAPPLTDEQVRRLSALLGGAS</sequence>
<dbReference type="OrthoDB" id="4807798at2"/>
<dbReference type="EMBL" id="MRDE01000081">
    <property type="protein sequence ID" value="OMH23030.1"/>
    <property type="molecule type" value="Genomic_DNA"/>
</dbReference>
<feature type="domain" description="Helix-turn-helix" evidence="1">
    <location>
        <begin position="29"/>
        <end position="59"/>
    </location>
</feature>
<dbReference type="SUPFAM" id="SSF46955">
    <property type="entry name" value="Putative DNA-binding domain"/>
    <property type="match status" value="1"/>
</dbReference>
<dbReference type="Proteomes" id="UP000187085">
    <property type="component" value="Unassembled WGS sequence"/>
</dbReference>
<dbReference type="RefSeq" id="WP_055343679.1">
    <property type="nucleotide sequence ID" value="NZ_MRDE01000081.1"/>
</dbReference>
<gene>
    <name evidence="2" type="ORF">BKD30_14230</name>
</gene>
<reference evidence="2 3" key="1">
    <citation type="submission" date="2016-12" db="EMBL/GenBank/DDBJ databases">
        <title>Draft genome of Tersicoccus phoenicis 1P05MA.</title>
        <authorList>
            <person name="Nakajima Y."/>
            <person name="Yoshizawa S."/>
            <person name="Nakamura K."/>
            <person name="Ogura Y."/>
            <person name="Hayashi T."/>
            <person name="Kogure K."/>
        </authorList>
    </citation>
    <scope>NUCLEOTIDE SEQUENCE [LARGE SCALE GENOMIC DNA]</scope>
    <source>
        <strain evidence="2 3">1p05MA</strain>
    </source>
</reference>
<comment type="caution">
    <text evidence="2">The sequence shown here is derived from an EMBL/GenBank/DDBJ whole genome shotgun (WGS) entry which is preliminary data.</text>
</comment>
<dbReference type="Pfam" id="PF12728">
    <property type="entry name" value="HTH_17"/>
    <property type="match status" value="1"/>
</dbReference>
<dbReference type="InterPro" id="IPR009061">
    <property type="entry name" value="DNA-bd_dom_put_sf"/>
</dbReference>